<evidence type="ECO:0000313" key="1">
    <source>
        <dbReference type="EMBL" id="SJL05328.1"/>
    </source>
</evidence>
<dbReference type="AlphaFoldDB" id="A0A284R9C1"/>
<dbReference type="Proteomes" id="UP000219338">
    <property type="component" value="Unassembled WGS sequence"/>
</dbReference>
<dbReference type="EMBL" id="FUEG01000006">
    <property type="protein sequence ID" value="SJL05328.1"/>
    <property type="molecule type" value="Genomic_DNA"/>
</dbReference>
<protein>
    <submittedName>
        <fullName evidence="1">Uncharacterized protein</fullName>
    </submittedName>
</protein>
<reference evidence="2" key="1">
    <citation type="journal article" date="2017" name="Nat. Ecol. Evol.">
        <title>Genome expansion and lineage-specific genetic innovations in the forest pathogenic fungi Armillaria.</title>
        <authorList>
            <person name="Sipos G."/>
            <person name="Prasanna A.N."/>
            <person name="Walter M.C."/>
            <person name="O'Connor E."/>
            <person name="Balint B."/>
            <person name="Krizsan K."/>
            <person name="Kiss B."/>
            <person name="Hess J."/>
            <person name="Varga T."/>
            <person name="Slot J."/>
            <person name="Riley R."/>
            <person name="Boka B."/>
            <person name="Rigling D."/>
            <person name="Barry K."/>
            <person name="Lee J."/>
            <person name="Mihaltcheva S."/>
            <person name="LaButti K."/>
            <person name="Lipzen A."/>
            <person name="Waldron R."/>
            <person name="Moloney N.M."/>
            <person name="Sperisen C."/>
            <person name="Kredics L."/>
            <person name="Vagvoelgyi C."/>
            <person name="Patrignani A."/>
            <person name="Fitzpatrick D."/>
            <person name="Nagy I."/>
            <person name="Doyle S."/>
            <person name="Anderson J.B."/>
            <person name="Grigoriev I.V."/>
            <person name="Gueldener U."/>
            <person name="Muensterkoetter M."/>
            <person name="Nagy L.G."/>
        </authorList>
    </citation>
    <scope>NUCLEOTIDE SEQUENCE [LARGE SCALE GENOMIC DNA]</scope>
    <source>
        <strain evidence="2">C18/9</strain>
    </source>
</reference>
<keyword evidence="2" id="KW-1185">Reference proteome</keyword>
<sequence length="348" mass="38826">MDLVDLGEEARLYNRDVSSFLPGCLKSSHLWALRIPSPHSAIGSQQHQETRHPDVPTWPSDRHHPSFNSSSIWRTPKSTITLSKQRLVETMSLDRSHLFTCGICCSPRLVLGKKGHFRVLQTYAQGGSRERSALVKQGPPFSIPEVSRQDVDTIIAFKELKRFTHILSVVGQKDICVIVRFPEDATPPYPSLPPTQHLHYPPGTPPGPTSTHLGLGITTTLTVTTLPTHGLHPLGIACTDMRFGMAFLLSRLRLFENGPYDHDALAYEAGFLAQLEREYHPVYVETVKVCTKVHSSDGKEVYHRSECKVLELGEIPADKSLMKLMVQLKESGRFGDLLVRASLDGIPR</sequence>
<organism evidence="1 2">
    <name type="scientific">Armillaria ostoyae</name>
    <name type="common">Armillaria root rot fungus</name>
    <dbReference type="NCBI Taxonomy" id="47428"/>
    <lineage>
        <taxon>Eukaryota</taxon>
        <taxon>Fungi</taxon>
        <taxon>Dikarya</taxon>
        <taxon>Basidiomycota</taxon>
        <taxon>Agaricomycotina</taxon>
        <taxon>Agaricomycetes</taxon>
        <taxon>Agaricomycetidae</taxon>
        <taxon>Agaricales</taxon>
        <taxon>Marasmiineae</taxon>
        <taxon>Physalacriaceae</taxon>
        <taxon>Armillaria</taxon>
    </lineage>
</organism>
<evidence type="ECO:0000313" key="2">
    <source>
        <dbReference type="Proteomes" id="UP000219338"/>
    </source>
</evidence>
<dbReference type="OrthoDB" id="2975457at2759"/>
<gene>
    <name evidence="1" type="ORF">ARMOST_08695</name>
</gene>
<accession>A0A284R9C1</accession>
<proteinExistence type="predicted"/>
<name>A0A284R9C1_ARMOS</name>